<dbReference type="Proteomes" id="UP000485058">
    <property type="component" value="Unassembled WGS sequence"/>
</dbReference>
<keyword evidence="1" id="KW-0812">Transmembrane</keyword>
<dbReference type="AlphaFoldDB" id="A0A699ZLW1"/>
<comment type="caution">
    <text evidence="2">The sequence shown here is derived from an EMBL/GenBank/DDBJ whole genome shotgun (WGS) entry which is preliminary data.</text>
</comment>
<evidence type="ECO:0000313" key="2">
    <source>
        <dbReference type="EMBL" id="GFH19926.1"/>
    </source>
</evidence>
<feature type="non-terminal residue" evidence="2">
    <location>
        <position position="88"/>
    </location>
</feature>
<keyword evidence="1" id="KW-1133">Transmembrane helix</keyword>
<gene>
    <name evidence="2" type="ORF">HaLaN_16958</name>
</gene>
<keyword evidence="3" id="KW-1185">Reference proteome</keyword>
<reference evidence="2 3" key="1">
    <citation type="submission" date="2020-02" db="EMBL/GenBank/DDBJ databases">
        <title>Draft genome sequence of Haematococcus lacustris strain NIES-144.</title>
        <authorList>
            <person name="Morimoto D."/>
            <person name="Nakagawa S."/>
            <person name="Yoshida T."/>
            <person name="Sawayama S."/>
        </authorList>
    </citation>
    <scope>NUCLEOTIDE SEQUENCE [LARGE SCALE GENOMIC DNA]</scope>
    <source>
        <strain evidence="2 3">NIES-144</strain>
    </source>
</reference>
<evidence type="ECO:0000256" key="1">
    <source>
        <dbReference type="SAM" id="Phobius"/>
    </source>
</evidence>
<sequence length="88" mass="8892">GPPLTTAAQSRAVLLSLVKAAKAKPVAAAGAVLLARAGSSASQGQGSGVPNMGLVIFMQILTLYCAVFDSVCLIGTGELLCVYWQAAR</sequence>
<feature type="non-terminal residue" evidence="2">
    <location>
        <position position="1"/>
    </location>
</feature>
<feature type="transmembrane region" description="Helical" evidence="1">
    <location>
        <begin position="56"/>
        <end position="84"/>
    </location>
</feature>
<proteinExistence type="predicted"/>
<accession>A0A699ZLW1</accession>
<evidence type="ECO:0000313" key="3">
    <source>
        <dbReference type="Proteomes" id="UP000485058"/>
    </source>
</evidence>
<organism evidence="2 3">
    <name type="scientific">Haematococcus lacustris</name>
    <name type="common">Green alga</name>
    <name type="synonym">Haematococcus pluvialis</name>
    <dbReference type="NCBI Taxonomy" id="44745"/>
    <lineage>
        <taxon>Eukaryota</taxon>
        <taxon>Viridiplantae</taxon>
        <taxon>Chlorophyta</taxon>
        <taxon>core chlorophytes</taxon>
        <taxon>Chlorophyceae</taxon>
        <taxon>CS clade</taxon>
        <taxon>Chlamydomonadales</taxon>
        <taxon>Haematococcaceae</taxon>
        <taxon>Haematococcus</taxon>
    </lineage>
</organism>
<protein>
    <submittedName>
        <fullName evidence="2">Uncharacterized protein</fullName>
    </submittedName>
</protein>
<keyword evidence="1" id="KW-0472">Membrane</keyword>
<dbReference type="EMBL" id="BLLF01001543">
    <property type="protein sequence ID" value="GFH19926.1"/>
    <property type="molecule type" value="Genomic_DNA"/>
</dbReference>
<name>A0A699ZLW1_HAELA</name>